<dbReference type="InterPro" id="IPR036890">
    <property type="entry name" value="HATPase_C_sf"/>
</dbReference>
<feature type="domain" description="Histidine kinase/HSP90-like ATPase" evidence="2">
    <location>
        <begin position="13"/>
        <end position="137"/>
    </location>
</feature>
<dbReference type="PANTHER" id="PTHR35526:SF3">
    <property type="entry name" value="ANTI-SIGMA-F FACTOR RSBW"/>
    <property type="match status" value="1"/>
</dbReference>
<keyword evidence="1" id="KW-0418">Kinase</keyword>
<gene>
    <name evidence="3" type="ORF">OMP40_08105</name>
</gene>
<evidence type="ECO:0000313" key="4">
    <source>
        <dbReference type="Proteomes" id="UP001153404"/>
    </source>
</evidence>
<keyword evidence="4" id="KW-1185">Reference proteome</keyword>
<evidence type="ECO:0000313" key="3">
    <source>
        <dbReference type="EMBL" id="MDG0809347.1"/>
    </source>
</evidence>
<keyword evidence="1" id="KW-0723">Serine/threonine-protein kinase</keyword>
<dbReference type="Pfam" id="PF13581">
    <property type="entry name" value="HATPase_c_2"/>
    <property type="match status" value="1"/>
</dbReference>
<dbReference type="SUPFAM" id="SSF55874">
    <property type="entry name" value="ATPase domain of HSP90 chaperone/DNA topoisomerase II/histidine kinase"/>
    <property type="match status" value="1"/>
</dbReference>
<dbReference type="RefSeq" id="WP_277530593.1">
    <property type="nucleotide sequence ID" value="NZ_JAPDIA010000003.1"/>
</dbReference>
<dbReference type="Proteomes" id="UP001153404">
    <property type="component" value="Unassembled WGS sequence"/>
</dbReference>
<dbReference type="Gene3D" id="3.30.565.10">
    <property type="entry name" value="Histidine kinase-like ATPase, C-terminal domain"/>
    <property type="match status" value="1"/>
</dbReference>
<dbReference type="PANTHER" id="PTHR35526">
    <property type="entry name" value="ANTI-SIGMA-F FACTOR RSBW-RELATED"/>
    <property type="match status" value="1"/>
</dbReference>
<protein>
    <submittedName>
        <fullName evidence="3">ATP-binding protein</fullName>
    </submittedName>
</protein>
<dbReference type="EMBL" id="JAPDIA010000003">
    <property type="protein sequence ID" value="MDG0809347.1"/>
    <property type="molecule type" value="Genomic_DNA"/>
</dbReference>
<dbReference type="InterPro" id="IPR050267">
    <property type="entry name" value="Anti-sigma-factor_SerPK"/>
</dbReference>
<reference evidence="3" key="1">
    <citation type="submission" date="2022-10" db="EMBL/GenBank/DDBJ databases">
        <title>Comparative genomic analysis of Cohnella hashimotonis sp. nov., isolated from the International Space Station.</title>
        <authorList>
            <person name="Simpson A."/>
            <person name="Venkateswaran K."/>
        </authorList>
    </citation>
    <scope>NUCLEOTIDE SEQUENCE</scope>
    <source>
        <strain evidence="3">DSM 28161</strain>
    </source>
</reference>
<accession>A0A9X4KWN2</accession>
<dbReference type="AlphaFoldDB" id="A0A9X4KWN2"/>
<name>A0A9X4KWN2_9BACL</name>
<keyword evidence="1" id="KW-0808">Transferase</keyword>
<dbReference type="GO" id="GO:0005524">
    <property type="term" value="F:ATP binding"/>
    <property type="evidence" value="ECO:0007669"/>
    <property type="project" value="UniProtKB-KW"/>
</dbReference>
<evidence type="ECO:0000256" key="1">
    <source>
        <dbReference type="ARBA" id="ARBA00022527"/>
    </source>
</evidence>
<evidence type="ECO:0000259" key="2">
    <source>
        <dbReference type="Pfam" id="PF13581"/>
    </source>
</evidence>
<dbReference type="GO" id="GO:0004674">
    <property type="term" value="F:protein serine/threonine kinase activity"/>
    <property type="evidence" value="ECO:0007669"/>
    <property type="project" value="UniProtKB-KW"/>
</dbReference>
<sequence>MGDAELLREWIVPSELGQEAELLRELSETLGRDDRLRIRREEIVTAVAEACLNAIEHGNGCDRELPVTVTMWARRGGCVFRVADCGAGTILATGEPPLQAADKLDWEQPRGWGLRFMREYADELRAYRLENGFCVELAFAGRGGEEEST</sequence>
<dbReference type="CDD" id="cd16936">
    <property type="entry name" value="HATPase_RsbW-like"/>
    <property type="match status" value="1"/>
</dbReference>
<dbReference type="InterPro" id="IPR003594">
    <property type="entry name" value="HATPase_dom"/>
</dbReference>
<proteinExistence type="predicted"/>
<keyword evidence="3" id="KW-0547">Nucleotide-binding</keyword>
<comment type="caution">
    <text evidence="3">The sequence shown here is derived from an EMBL/GenBank/DDBJ whole genome shotgun (WGS) entry which is preliminary data.</text>
</comment>
<keyword evidence="3" id="KW-0067">ATP-binding</keyword>
<organism evidence="3 4">
    <name type="scientific">Cohnella rhizosphaerae</name>
    <dbReference type="NCBI Taxonomy" id="1457232"/>
    <lineage>
        <taxon>Bacteria</taxon>
        <taxon>Bacillati</taxon>
        <taxon>Bacillota</taxon>
        <taxon>Bacilli</taxon>
        <taxon>Bacillales</taxon>
        <taxon>Paenibacillaceae</taxon>
        <taxon>Cohnella</taxon>
    </lineage>
</organism>